<protein>
    <submittedName>
        <fullName evidence="12">Hexose carrier protein HEX6</fullName>
    </submittedName>
</protein>
<keyword evidence="6" id="KW-0769">Symport</keyword>
<dbReference type="EMBL" id="KZ451935">
    <property type="protein sequence ID" value="PKA60708.1"/>
    <property type="molecule type" value="Genomic_DNA"/>
</dbReference>
<feature type="domain" description="Major facilitator superfamily (MFS) profile" evidence="11">
    <location>
        <begin position="26"/>
        <end position="478"/>
    </location>
</feature>
<feature type="transmembrane region" description="Helical" evidence="10">
    <location>
        <begin position="80"/>
        <end position="99"/>
    </location>
</feature>
<dbReference type="STRING" id="1088818.A0A2I0AYU3"/>
<dbReference type="AlphaFoldDB" id="A0A2I0AYU3"/>
<dbReference type="OrthoDB" id="5296287at2759"/>
<evidence type="ECO:0000256" key="7">
    <source>
        <dbReference type="ARBA" id="ARBA00022989"/>
    </source>
</evidence>
<dbReference type="GO" id="GO:0016020">
    <property type="term" value="C:membrane"/>
    <property type="evidence" value="ECO:0007669"/>
    <property type="project" value="UniProtKB-SubCell"/>
</dbReference>
<organism evidence="12 13">
    <name type="scientific">Apostasia shenzhenica</name>
    <dbReference type="NCBI Taxonomy" id="1088818"/>
    <lineage>
        <taxon>Eukaryota</taxon>
        <taxon>Viridiplantae</taxon>
        <taxon>Streptophyta</taxon>
        <taxon>Embryophyta</taxon>
        <taxon>Tracheophyta</taxon>
        <taxon>Spermatophyta</taxon>
        <taxon>Magnoliopsida</taxon>
        <taxon>Liliopsida</taxon>
        <taxon>Asparagales</taxon>
        <taxon>Orchidaceae</taxon>
        <taxon>Apostasioideae</taxon>
        <taxon>Apostasia</taxon>
    </lineage>
</organism>
<evidence type="ECO:0000256" key="3">
    <source>
        <dbReference type="ARBA" id="ARBA00022448"/>
    </source>
</evidence>
<evidence type="ECO:0000256" key="8">
    <source>
        <dbReference type="ARBA" id="ARBA00023136"/>
    </source>
</evidence>
<dbReference type="PANTHER" id="PTHR23500">
    <property type="entry name" value="SOLUTE CARRIER FAMILY 2, FACILITATED GLUCOSE TRANSPORTER"/>
    <property type="match status" value="1"/>
</dbReference>
<dbReference type="PROSITE" id="PS00216">
    <property type="entry name" value="SUGAR_TRANSPORT_1"/>
    <property type="match status" value="1"/>
</dbReference>
<dbReference type="InterPro" id="IPR044778">
    <property type="entry name" value="MFS_STP/MST-like_plant"/>
</dbReference>
<dbReference type="PROSITE" id="PS50850">
    <property type="entry name" value="MFS"/>
    <property type="match status" value="1"/>
</dbReference>
<proteinExistence type="inferred from homology"/>
<feature type="transmembrane region" description="Helical" evidence="10">
    <location>
        <begin position="352"/>
        <end position="374"/>
    </location>
</feature>
<dbReference type="GO" id="GO:0015145">
    <property type="term" value="F:monosaccharide transmembrane transporter activity"/>
    <property type="evidence" value="ECO:0007669"/>
    <property type="project" value="InterPro"/>
</dbReference>
<name>A0A2I0AYU3_9ASPA</name>
<evidence type="ECO:0000256" key="2">
    <source>
        <dbReference type="ARBA" id="ARBA00010992"/>
    </source>
</evidence>
<evidence type="ECO:0000256" key="5">
    <source>
        <dbReference type="ARBA" id="ARBA00022692"/>
    </source>
</evidence>
<sequence length="499" mass="53987">MVAGPLNEEKEAKVYNGRVTTYVILSCTAAAMGGLLFGYDIGISGGVTSMEPFLKKFFPRVYRKQKDAGVSNYCKFDSHLLTAFTSSLYIAGLISSLLASSVTRSRGRKPSILVAAVAFLAGALVGGAAANVYMIILGRLLLGVGVGFANQSVPLYLSEMAPPRLRGAISNGFQFSIGWGVLAANLINYGVQKIKAGWGWRVSLSAAGVPAVILFFGALFLPETPNSLAQRLSDPTAVKLLLQKIRGTTDVDKELDDIITAADEGRATSSPSSPFPLILLRRYRPHLAMAIAIPFFQQATGINIIAFYAPLIFRTIGLGESGSLMSAVVTGVTGLTGTFVSMIFVDQIGRRVLFMIGGVQMLVSQCIVGGILAAELHDEGTVSRGIGILVLVLICVFVTGFSWSWGPLGWLVPSEIFPLEVRSAGQSIVVVVNFVFTFIIAQTFLAMLCSFKAGTFFFFAGWVLVMTMFVYLFLPETKMVPLEQMDVVWKEHWFWKKML</sequence>
<evidence type="ECO:0000313" key="12">
    <source>
        <dbReference type="EMBL" id="PKA60708.1"/>
    </source>
</evidence>
<evidence type="ECO:0000256" key="9">
    <source>
        <dbReference type="RuleBase" id="RU003346"/>
    </source>
</evidence>
<dbReference type="PANTHER" id="PTHR23500:SF30">
    <property type="entry name" value="SUGAR TRANSPORT PROTEIN 3"/>
    <property type="match status" value="1"/>
</dbReference>
<feature type="transmembrane region" description="Helical" evidence="10">
    <location>
        <begin position="199"/>
        <end position="221"/>
    </location>
</feature>
<dbReference type="NCBIfam" id="TIGR00879">
    <property type="entry name" value="SP"/>
    <property type="match status" value="1"/>
</dbReference>
<evidence type="ECO:0000313" key="13">
    <source>
        <dbReference type="Proteomes" id="UP000236161"/>
    </source>
</evidence>
<dbReference type="PROSITE" id="PS00217">
    <property type="entry name" value="SUGAR_TRANSPORT_2"/>
    <property type="match status" value="1"/>
</dbReference>
<feature type="transmembrane region" description="Helical" evidence="10">
    <location>
        <begin position="324"/>
        <end position="345"/>
    </location>
</feature>
<keyword evidence="8 10" id="KW-0472">Membrane</keyword>
<feature type="transmembrane region" description="Helical" evidence="10">
    <location>
        <begin position="454"/>
        <end position="474"/>
    </location>
</feature>
<dbReference type="SUPFAM" id="SSF103473">
    <property type="entry name" value="MFS general substrate transporter"/>
    <property type="match status" value="1"/>
</dbReference>
<dbReference type="InterPro" id="IPR005829">
    <property type="entry name" value="Sugar_transporter_CS"/>
</dbReference>
<keyword evidence="7 10" id="KW-1133">Transmembrane helix</keyword>
<dbReference type="Pfam" id="PF00083">
    <property type="entry name" value="Sugar_tr"/>
    <property type="match status" value="1"/>
</dbReference>
<evidence type="ECO:0000256" key="10">
    <source>
        <dbReference type="SAM" id="Phobius"/>
    </source>
</evidence>
<dbReference type="FunFam" id="1.20.1250.20:FF:000002">
    <property type="entry name" value="Sugar transport protein 13"/>
    <property type="match status" value="1"/>
</dbReference>
<keyword evidence="13" id="KW-1185">Reference proteome</keyword>
<evidence type="ECO:0000256" key="1">
    <source>
        <dbReference type="ARBA" id="ARBA00004141"/>
    </source>
</evidence>
<evidence type="ECO:0000259" key="11">
    <source>
        <dbReference type="PROSITE" id="PS50850"/>
    </source>
</evidence>
<keyword evidence="3 9" id="KW-0813">Transport</keyword>
<gene>
    <name evidence="12" type="primary">HEX6</name>
    <name evidence="12" type="ORF">AXF42_Ash006342</name>
</gene>
<feature type="transmembrane region" description="Helical" evidence="10">
    <location>
        <begin position="386"/>
        <end position="406"/>
    </location>
</feature>
<feature type="transmembrane region" description="Helical" evidence="10">
    <location>
        <begin position="111"/>
        <end position="130"/>
    </location>
</feature>
<dbReference type="InterPro" id="IPR045262">
    <property type="entry name" value="STP/PLT_plant"/>
</dbReference>
<feature type="transmembrane region" description="Helical" evidence="10">
    <location>
        <begin position="287"/>
        <end position="312"/>
    </location>
</feature>
<feature type="transmembrane region" description="Helical" evidence="10">
    <location>
        <begin position="427"/>
        <end position="448"/>
    </location>
</feature>
<evidence type="ECO:0000256" key="4">
    <source>
        <dbReference type="ARBA" id="ARBA00022597"/>
    </source>
</evidence>
<dbReference type="InterPro" id="IPR003663">
    <property type="entry name" value="Sugar/inositol_transpt"/>
</dbReference>
<keyword evidence="5 10" id="KW-0812">Transmembrane</keyword>
<evidence type="ECO:0000256" key="6">
    <source>
        <dbReference type="ARBA" id="ARBA00022847"/>
    </source>
</evidence>
<dbReference type="Gene3D" id="1.20.1250.20">
    <property type="entry name" value="MFS general substrate transporter like domains"/>
    <property type="match status" value="1"/>
</dbReference>
<reference evidence="12 13" key="1">
    <citation type="journal article" date="2017" name="Nature">
        <title>The Apostasia genome and the evolution of orchids.</title>
        <authorList>
            <person name="Zhang G.Q."/>
            <person name="Liu K.W."/>
            <person name="Li Z."/>
            <person name="Lohaus R."/>
            <person name="Hsiao Y.Y."/>
            <person name="Niu S.C."/>
            <person name="Wang J.Y."/>
            <person name="Lin Y.C."/>
            <person name="Xu Q."/>
            <person name="Chen L.J."/>
            <person name="Yoshida K."/>
            <person name="Fujiwara S."/>
            <person name="Wang Z.W."/>
            <person name="Zhang Y.Q."/>
            <person name="Mitsuda N."/>
            <person name="Wang M."/>
            <person name="Liu G.H."/>
            <person name="Pecoraro L."/>
            <person name="Huang H.X."/>
            <person name="Xiao X.J."/>
            <person name="Lin M."/>
            <person name="Wu X.Y."/>
            <person name="Wu W.L."/>
            <person name="Chen Y.Y."/>
            <person name="Chang S.B."/>
            <person name="Sakamoto S."/>
            <person name="Ohme-Takagi M."/>
            <person name="Yagi M."/>
            <person name="Zeng S.J."/>
            <person name="Shen C.Y."/>
            <person name="Yeh C.M."/>
            <person name="Luo Y.B."/>
            <person name="Tsai W.C."/>
            <person name="Van de Peer Y."/>
            <person name="Liu Z.J."/>
        </authorList>
    </citation>
    <scope>NUCLEOTIDE SEQUENCE [LARGE SCALE GENOMIC DNA]</scope>
    <source>
        <strain evidence="13">cv. Shenzhen</strain>
        <tissue evidence="12">Stem</tissue>
    </source>
</reference>
<comment type="subcellular location">
    <subcellularLocation>
        <location evidence="1">Membrane</location>
        <topology evidence="1">Multi-pass membrane protein</topology>
    </subcellularLocation>
</comment>
<dbReference type="GO" id="GO:0015293">
    <property type="term" value="F:symporter activity"/>
    <property type="evidence" value="ECO:0007669"/>
    <property type="project" value="UniProtKB-KW"/>
</dbReference>
<dbReference type="CDD" id="cd17361">
    <property type="entry name" value="MFS_STP"/>
    <property type="match status" value="1"/>
</dbReference>
<dbReference type="InterPro" id="IPR005828">
    <property type="entry name" value="MFS_sugar_transport-like"/>
</dbReference>
<comment type="similarity">
    <text evidence="2 9">Belongs to the major facilitator superfamily. Sugar transporter (TC 2.A.1.1) family.</text>
</comment>
<dbReference type="PRINTS" id="PR00171">
    <property type="entry name" value="SUGRTRNSPORT"/>
</dbReference>
<dbReference type="InterPro" id="IPR020846">
    <property type="entry name" value="MFS_dom"/>
</dbReference>
<keyword evidence="4" id="KW-0762">Sugar transport</keyword>
<dbReference type="Proteomes" id="UP000236161">
    <property type="component" value="Unassembled WGS sequence"/>
</dbReference>
<accession>A0A2I0AYU3</accession>
<feature type="transmembrane region" description="Helical" evidence="10">
    <location>
        <begin position="19"/>
        <end position="39"/>
    </location>
</feature>
<dbReference type="InterPro" id="IPR036259">
    <property type="entry name" value="MFS_trans_sf"/>
</dbReference>